<dbReference type="GO" id="GO:0034626">
    <property type="term" value="P:fatty acid elongation, polyunsaturated fatty acid"/>
    <property type="evidence" value="ECO:0007669"/>
    <property type="project" value="TreeGrafter"/>
</dbReference>
<reference evidence="11" key="1">
    <citation type="journal article" date="2023" name="Mol. Ecol.">
        <title>Functional characterization reveals a diverse repertoire of metazoan PUFA biosynthesis genes.</title>
        <authorList>
            <person name="Boyen J."/>
            <person name="Ribes-Navarro A."/>
            <person name="Kabeya N."/>
            <person name="Monroig O."/>
            <person name="Rigaux A."/>
            <person name="Fink P."/>
            <person name="Hablutzel P."/>
            <person name="Navarro J.C."/>
            <person name="De Troch M."/>
        </authorList>
    </citation>
    <scope>NUCLEOTIDE SEQUENCE</scope>
</reference>
<feature type="transmembrane region" description="Helical" evidence="10">
    <location>
        <begin position="151"/>
        <end position="169"/>
    </location>
</feature>
<dbReference type="EMBL" id="ON075835">
    <property type="protein sequence ID" value="UZZ64690.1"/>
    <property type="molecule type" value="mRNA"/>
</dbReference>
<dbReference type="GO" id="GO:0030148">
    <property type="term" value="P:sphingolipid biosynthetic process"/>
    <property type="evidence" value="ECO:0007669"/>
    <property type="project" value="TreeGrafter"/>
</dbReference>
<evidence type="ECO:0000256" key="9">
    <source>
        <dbReference type="ARBA" id="ARBA00023160"/>
    </source>
</evidence>
<dbReference type="PANTHER" id="PTHR11157:SF12">
    <property type="entry name" value="ELONGATION OF VERY LONG CHAIN FATTY ACIDS PROTEIN 4"/>
    <property type="match status" value="1"/>
</dbReference>
<evidence type="ECO:0000256" key="4">
    <source>
        <dbReference type="ARBA" id="ARBA00022692"/>
    </source>
</evidence>
<evidence type="ECO:0000313" key="11">
    <source>
        <dbReference type="EMBL" id="UZZ64690.1"/>
    </source>
</evidence>
<dbReference type="GO" id="GO:0009922">
    <property type="term" value="F:fatty acid elongase activity"/>
    <property type="evidence" value="ECO:0007669"/>
    <property type="project" value="UniProtKB-EC"/>
</dbReference>
<evidence type="ECO:0000256" key="8">
    <source>
        <dbReference type="ARBA" id="ARBA00023136"/>
    </source>
</evidence>
<dbReference type="PROSITE" id="PS01188">
    <property type="entry name" value="ELO"/>
    <property type="match status" value="1"/>
</dbReference>
<dbReference type="GO" id="GO:0005789">
    <property type="term" value="C:endoplasmic reticulum membrane"/>
    <property type="evidence" value="ECO:0007669"/>
    <property type="project" value="TreeGrafter"/>
</dbReference>
<feature type="transmembrane region" description="Helical" evidence="10">
    <location>
        <begin position="121"/>
        <end position="139"/>
    </location>
</feature>
<organism evidence="11">
    <name type="scientific">Platychelipus littoralis</name>
    <dbReference type="NCBI Taxonomy" id="2593136"/>
    <lineage>
        <taxon>Eukaryota</taxon>
        <taxon>Metazoa</taxon>
        <taxon>Ecdysozoa</taxon>
        <taxon>Arthropoda</taxon>
        <taxon>Crustacea</taxon>
        <taxon>Multicrustacea</taxon>
        <taxon>Hexanauplia</taxon>
        <taxon>Copepoda</taxon>
        <taxon>Harpacticoida</taxon>
        <taxon>Laophontidae</taxon>
        <taxon>Platychelipus</taxon>
    </lineage>
</organism>
<dbReference type="GO" id="GO:0034625">
    <property type="term" value="P:fatty acid elongation, monounsaturated fatty acid"/>
    <property type="evidence" value="ECO:0007669"/>
    <property type="project" value="TreeGrafter"/>
</dbReference>
<keyword evidence="2 10" id="KW-0444">Lipid biosynthesis</keyword>
<keyword evidence="6 10" id="KW-1133">Transmembrane helix</keyword>
<dbReference type="AlphaFoldDB" id="A0A9E8RTD0"/>
<comment type="subcellular location">
    <subcellularLocation>
        <location evidence="1">Membrane</location>
        <topology evidence="1">Multi-pass membrane protein</topology>
    </subcellularLocation>
</comment>
<feature type="transmembrane region" description="Helical" evidence="10">
    <location>
        <begin position="71"/>
        <end position="89"/>
    </location>
</feature>
<dbReference type="GO" id="GO:0019367">
    <property type="term" value="P:fatty acid elongation, saturated fatty acid"/>
    <property type="evidence" value="ECO:0007669"/>
    <property type="project" value="TreeGrafter"/>
</dbReference>
<feature type="transmembrane region" description="Helical" evidence="10">
    <location>
        <begin position="209"/>
        <end position="226"/>
    </location>
</feature>
<keyword evidence="8 10" id="KW-0472">Membrane</keyword>
<evidence type="ECO:0000256" key="2">
    <source>
        <dbReference type="ARBA" id="ARBA00022516"/>
    </source>
</evidence>
<feature type="transmembrane region" description="Helical" evidence="10">
    <location>
        <begin position="175"/>
        <end position="197"/>
    </location>
</feature>
<protein>
    <recommendedName>
        <fullName evidence="10">Elongation of very long chain fatty acids protein</fullName>
        <ecNumber evidence="10">2.3.1.199</ecNumber>
    </recommendedName>
    <alternativeName>
        <fullName evidence="10">Very-long-chain 3-oxoacyl-CoA synthase</fullName>
    </alternativeName>
</protein>
<evidence type="ECO:0000256" key="5">
    <source>
        <dbReference type="ARBA" id="ARBA00022832"/>
    </source>
</evidence>
<comment type="catalytic activity">
    <reaction evidence="10">
        <text>a very-long-chain acyl-CoA + malonyl-CoA + H(+) = a very-long-chain 3-oxoacyl-CoA + CO2 + CoA</text>
        <dbReference type="Rhea" id="RHEA:32727"/>
        <dbReference type="ChEBI" id="CHEBI:15378"/>
        <dbReference type="ChEBI" id="CHEBI:16526"/>
        <dbReference type="ChEBI" id="CHEBI:57287"/>
        <dbReference type="ChEBI" id="CHEBI:57384"/>
        <dbReference type="ChEBI" id="CHEBI:90725"/>
        <dbReference type="ChEBI" id="CHEBI:90736"/>
        <dbReference type="EC" id="2.3.1.199"/>
    </reaction>
</comment>
<dbReference type="EC" id="2.3.1.199" evidence="10"/>
<keyword evidence="9 10" id="KW-0275">Fatty acid biosynthesis</keyword>
<evidence type="ECO:0000256" key="10">
    <source>
        <dbReference type="RuleBase" id="RU361115"/>
    </source>
</evidence>
<proteinExistence type="evidence at transcript level"/>
<feature type="transmembrane region" description="Helical" evidence="10">
    <location>
        <begin position="36"/>
        <end position="59"/>
    </location>
</feature>
<dbReference type="Pfam" id="PF01151">
    <property type="entry name" value="ELO"/>
    <property type="match status" value="1"/>
</dbReference>
<name>A0A9E8RTD0_9MAXI</name>
<evidence type="ECO:0000256" key="7">
    <source>
        <dbReference type="ARBA" id="ARBA00023098"/>
    </source>
</evidence>
<feature type="transmembrane region" description="Helical" evidence="10">
    <location>
        <begin position="238"/>
        <end position="258"/>
    </location>
</feature>
<keyword evidence="3 10" id="KW-0808">Transferase</keyword>
<evidence type="ECO:0000256" key="1">
    <source>
        <dbReference type="ARBA" id="ARBA00004141"/>
    </source>
</evidence>
<evidence type="ECO:0000256" key="3">
    <source>
        <dbReference type="ARBA" id="ARBA00022679"/>
    </source>
</evidence>
<keyword evidence="5 10" id="KW-0276">Fatty acid metabolism</keyword>
<dbReference type="PANTHER" id="PTHR11157">
    <property type="entry name" value="FATTY ACID ACYL TRANSFERASE-RELATED"/>
    <property type="match status" value="1"/>
</dbReference>
<evidence type="ECO:0000256" key="6">
    <source>
        <dbReference type="ARBA" id="ARBA00022989"/>
    </source>
</evidence>
<comment type="similarity">
    <text evidence="10">Belongs to the ELO family.</text>
</comment>
<dbReference type="InterPro" id="IPR002076">
    <property type="entry name" value="ELO_fam"/>
</dbReference>
<keyword evidence="4 10" id="KW-0812">Transmembrane</keyword>
<accession>A0A9E8RTD0</accession>
<dbReference type="InterPro" id="IPR030457">
    <property type="entry name" value="ELO_CS"/>
</dbReference>
<dbReference type="GO" id="GO:0042761">
    <property type="term" value="P:very long-chain fatty acid biosynthetic process"/>
    <property type="evidence" value="ECO:0007669"/>
    <property type="project" value="TreeGrafter"/>
</dbReference>
<keyword evidence="7 10" id="KW-0443">Lipid metabolism</keyword>
<sequence length="282" mass="33103">MVSENLYSGELSKSFSVVTDFYQRALKLGDERVEGWPLMASPLPTLTIALTYILMCVYLPQYMKKKYQLRPLLLLYNGINILMNAYIAFELATNIKGFNWICQPVNYSKDDQSMRLARGLWWYYFSKLFELLDSVFFILRGKTNQLTFLHVYHHSTMFCLWWIGVKYVAGGSSVFGALFNCLVHVAMYSYYFLSALGPEFSKFLAWKKYLTIIQIAQFILAIVMGVNALRVKCDFPLWMQYSMIAYMISFLFLFGNFYRQAYYYKSSHNNKRKSSVVQKKKK</sequence>